<evidence type="ECO:0000256" key="2">
    <source>
        <dbReference type="SAM" id="Phobius"/>
    </source>
</evidence>
<evidence type="ECO:0000313" key="3">
    <source>
        <dbReference type="EMBL" id="TFY98327.1"/>
    </source>
</evidence>
<dbReference type="RefSeq" id="WP_135251019.1">
    <property type="nucleotide sequence ID" value="NZ_SMLK01000006.1"/>
</dbReference>
<feature type="region of interest" description="Disordered" evidence="1">
    <location>
        <begin position="57"/>
        <end position="89"/>
    </location>
</feature>
<keyword evidence="2" id="KW-0472">Membrane</keyword>
<protein>
    <submittedName>
        <fullName evidence="3">Uncharacterized protein</fullName>
    </submittedName>
</protein>
<comment type="caution">
    <text evidence="3">The sequence shown here is derived from an EMBL/GenBank/DDBJ whole genome shotgun (WGS) entry which is preliminary data.</text>
</comment>
<dbReference type="AlphaFoldDB" id="A0A4Z0BJ84"/>
<proteinExistence type="predicted"/>
<name>A0A4Z0BJ84_9BURK</name>
<dbReference type="Proteomes" id="UP000297839">
    <property type="component" value="Unassembled WGS sequence"/>
</dbReference>
<feature type="transmembrane region" description="Helical" evidence="2">
    <location>
        <begin position="18"/>
        <end position="41"/>
    </location>
</feature>
<evidence type="ECO:0000256" key="1">
    <source>
        <dbReference type="SAM" id="MobiDB-lite"/>
    </source>
</evidence>
<gene>
    <name evidence="3" type="ORF">EZ216_17220</name>
</gene>
<accession>A0A4Z0BJ84</accession>
<keyword evidence="4" id="KW-1185">Reference proteome</keyword>
<keyword evidence="2" id="KW-1133">Transmembrane helix</keyword>
<keyword evidence="2" id="KW-0812">Transmembrane</keyword>
<sequence length="89" mass="9316">MDSAIENANLDPPPPRHILLRGLPIAVLAHVGLAVALTWGVQWRRLPDVAHAPVPLPPVAAETDTSTSTMGAPPAPASQPVQRAPAARR</sequence>
<dbReference type="EMBL" id="SMLK01000006">
    <property type="protein sequence ID" value="TFY98327.1"/>
    <property type="molecule type" value="Genomic_DNA"/>
</dbReference>
<evidence type="ECO:0000313" key="4">
    <source>
        <dbReference type="Proteomes" id="UP000297839"/>
    </source>
</evidence>
<reference evidence="3 4" key="1">
    <citation type="submission" date="2019-03" db="EMBL/GenBank/DDBJ databases">
        <title>Ramlibacter sp. 18x22-1, whole genome shotgun sequence.</title>
        <authorList>
            <person name="Zhang X."/>
            <person name="Feng G."/>
            <person name="Zhu H."/>
        </authorList>
    </citation>
    <scope>NUCLEOTIDE SEQUENCE [LARGE SCALE GENOMIC DNA]</scope>
    <source>
        <strain evidence="3 4">18x22-1</strain>
    </source>
</reference>
<organism evidence="3 4">
    <name type="scientific">Ramlibacter humi</name>
    <dbReference type="NCBI Taxonomy" id="2530451"/>
    <lineage>
        <taxon>Bacteria</taxon>
        <taxon>Pseudomonadati</taxon>
        <taxon>Pseudomonadota</taxon>
        <taxon>Betaproteobacteria</taxon>
        <taxon>Burkholderiales</taxon>
        <taxon>Comamonadaceae</taxon>
        <taxon>Ramlibacter</taxon>
    </lineage>
</organism>